<dbReference type="GO" id="GO:0004140">
    <property type="term" value="F:dephospho-CoA kinase activity"/>
    <property type="evidence" value="ECO:0007669"/>
    <property type="project" value="InterPro"/>
</dbReference>
<dbReference type="PANTHER" id="PTHR10695:SF46">
    <property type="entry name" value="BIFUNCTIONAL COENZYME A SYNTHASE-RELATED"/>
    <property type="match status" value="1"/>
</dbReference>
<dbReference type="Gene3D" id="3.40.50.300">
    <property type="entry name" value="P-loop containing nucleotide triphosphate hydrolases"/>
    <property type="match status" value="1"/>
</dbReference>
<dbReference type="SUPFAM" id="SSF52540">
    <property type="entry name" value="P-loop containing nucleoside triphosphate hydrolases"/>
    <property type="match status" value="1"/>
</dbReference>
<organism evidence="3 4">
    <name type="scientific">Angiostrongylus cantonensis</name>
    <name type="common">Rat lungworm</name>
    <dbReference type="NCBI Taxonomy" id="6313"/>
    <lineage>
        <taxon>Eukaryota</taxon>
        <taxon>Metazoa</taxon>
        <taxon>Ecdysozoa</taxon>
        <taxon>Nematoda</taxon>
        <taxon>Chromadorea</taxon>
        <taxon>Rhabditida</taxon>
        <taxon>Rhabditina</taxon>
        <taxon>Rhabditomorpha</taxon>
        <taxon>Strongyloidea</taxon>
        <taxon>Metastrongylidae</taxon>
        <taxon>Angiostrongylus</taxon>
    </lineage>
</organism>
<sequence>MFMQILSYILFGNHYIVLDIPLLIESGYHKFLWTVIVVWCDDETQLNRLMRRDGLTEADASARIAAQLPVRKKMGLASVLIDNNGSREELQAKV</sequence>
<keyword evidence="3" id="KW-1185">Reference proteome</keyword>
<dbReference type="GO" id="GO:0015937">
    <property type="term" value="P:coenzyme A biosynthetic process"/>
    <property type="evidence" value="ECO:0007669"/>
    <property type="project" value="InterPro"/>
</dbReference>
<dbReference type="PROSITE" id="PS51219">
    <property type="entry name" value="DPCK"/>
    <property type="match status" value="1"/>
</dbReference>
<dbReference type="PANTHER" id="PTHR10695">
    <property type="entry name" value="DEPHOSPHO-COA KINASE-RELATED"/>
    <property type="match status" value="1"/>
</dbReference>
<dbReference type="AlphaFoldDB" id="A0A0K0D592"/>
<dbReference type="GO" id="GO:0005524">
    <property type="term" value="F:ATP binding"/>
    <property type="evidence" value="ECO:0007669"/>
    <property type="project" value="UniProtKB-KW"/>
</dbReference>
<name>A0A0K0D592_ANGCA</name>
<dbReference type="STRING" id="6313.A0A0K0D592"/>
<reference evidence="3" key="1">
    <citation type="submission" date="2012-09" db="EMBL/GenBank/DDBJ databases">
        <authorList>
            <person name="Martin A.A."/>
        </authorList>
    </citation>
    <scope>NUCLEOTIDE SEQUENCE</scope>
</reference>
<dbReference type="Pfam" id="PF01121">
    <property type="entry name" value="CoaE"/>
    <property type="match status" value="1"/>
</dbReference>
<dbReference type="WBParaSite" id="ACAC_0000523701-mRNA-1">
    <property type="protein sequence ID" value="ACAC_0000523701-mRNA-1"/>
    <property type="gene ID" value="ACAC_0000523701"/>
</dbReference>
<keyword evidence="2" id="KW-0067">ATP-binding</keyword>
<evidence type="ECO:0000313" key="3">
    <source>
        <dbReference type="Proteomes" id="UP000035642"/>
    </source>
</evidence>
<dbReference type="Proteomes" id="UP000035642">
    <property type="component" value="Unassembled WGS sequence"/>
</dbReference>
<evidence type="ECO:0000256" key="1">
    <source>
        <dbReference type="ARBA" id="ARBA00022741"/>
    </source>
</evidence>
<reference evidence="4" key="2">
    <citation type="submission" date="2017-02" db="UniProtKB">
        <authorList>
            <consortium name="WormBaseParasite"/>
        </authorList>
    </citation>
    <scope>IDENTIFICATION</scope>
</reference>
<accession>A0A0K0D592</accession>
<keyword evidence="1" id="KW-0547">Nucleotide-binding</keyword>
<dbReference type="CDD" id="cd02022">
    <property type="entry name" value="DPCK"/>
    <property type="match status" value="1"/>
</dbReference>
<dbReference type="InterPro" id="IPR027417">
    <property type="entry name" value="P-loop_NTPase"/>
</dbReference>
<proteinExistence type="predicted"/>
<evidence type="ECO:0000256" key="2">
    <source>
        <dbReference type="ARBA" id="ARBA00022840"/>
    </source>
</evidence>
<evidence type="ECO:0000313" key="4">
    <source>
        <dbReference type="WBParaSite" id="ACAC_0000523701-mRNA-1"/>
    </source>
</evidence>
<dbReference type="InterPro" id="IPR001977">
    <property type="entry name" value="Depp_CoAkinase"/>
</dbReference>
<protein>
    <submittedName>
        <fullName evidence="4">Dephospho-CoA kinase</fullName>
    </submittedName>
</protein>